<keyword evidence="2" id="KW-1185">Reference proteome</keyword>
<dbReference type="SUPFAM" id="SSF56784">
    <property type="entry name" value="HAD-like"/>
    <property type="match status" value="1"/>
</dbReference>
<dbReference type="Gene3D" id="3.40.50.1000">
    <property type="entry name" value="HAD superfamily/HAD-like"/>
    <property type="match status" value="1"/>
</dbReference>
<evidence type="ECO:0000313" key="2">
    <source>
        <dbReference type="Proteomes" id="UP001142444"/>
    </source>
</evidence>
<proteinExistence type="predicted"/>
<dbReference type="AlphaFoldDB" id="A0A9X4G6J7"/>
<dbReference type="GO" id="GO:0005829">
    <property type="term" value="C:cytosol"/>
    <property type="evidence" value="ECO:0007669"/>
    <property type="project" value="TreeGrafter"/>
</dbReference>
<dbReference type="InterPro" id="IPR000150">
    <property type="entry name" value="Cof"/>
</dbReference>
<comment type="caution">
    <text evidence="1">The sequence shown here is derived from an EMBL/GenBank/DDBJ whole genome shotgun (WGS) entry which is preliminary data.</text>
</comment>
<dbReference type="Gene3D" id="3.30.1240.10">
    <property type="match status" value="1"/>
</dbReference>
<protein>
    <submittedName>
        <fullName evidence="1">Cof-type HAD-IIB family hydrolase</fullName>
    </submittedName>
</protein>
<dbReference type="InterPro" id="IPR036412">
    <property type="entry name" value="HAD-like_sf"/>
</dbReference>
<organism evidence="1 2">
    <name type="scientific">Actinobacillus equuli subsp. equuli</name>
    <dbReference type="NCBI Taxonomy" id="202947"/>
    <lineage>
        <taxon>Bacteria</taxon>
        <taxon>Pseudomonadati</taxon>
        <taxon>Pseudomonadota</taxon>
        <taxon>Gammaproteobacteria</taxon>
        <taxon>Pasteurellales</taxon>
        <taxon>Pasteurellaceae</taxon>
        <taxon>Actinobacillus</taxon>
    </lineage>
</organism>
<dbReference type="SFLD" id="SFLDS00003">
    <property type="entry name" value="Haloacid_Dehalogenase"/>
    <property type="match status" value="1"/>
</dbReference>
<gene>
    <name evidence="1" type="ORF">OQ257_09155</name>
</gene>
<reference evidence="1" key="2">
    <citation type="journal article" date="2023" name="Pathogens">
        <title>Pathological Features and Genomic Characterization of an Actinobacillus equuli subsp. equuli Bearing Unique Virulence-Associated Genes from an Adult Horse with Pleuropneumonia.</title>
        <authorList>
            <person name="Kamali M."/>
            <person name="Carossino M."/>
            <person name="Del Piero F."/>
            <person name="Peak L."/>
            <person name="Mitchell M.S."/>
            <person name="Willette J."/>
            <person name="Baker R."/>
            <person name="Li F."/>
            <person name="Kenez A."/>
            <person name="Balasuriya U.B.R."/>
            <person name="Go Y.Y."/>
        </authorList>
    </citation>
    <scope>NUCLEOTIDE SEQUENCE</scope>
    <source>
        <strain evidence="1">4524</strain>
    </source>
</reference>
<dbReference type="GO" id="GO:0000287">
    <property type="term" value="F:magnesium ion binding"/>
    <property type="evidence" value="ECO:0007669"/>
    <property type="project" value="TreeGrafter"/>
</dbReference>
<dbReference type="Proteomes" id="UP001142444">
    <property type="component" value="Unassembled WGS sequence"/>
</dbReference>
<dbReference type="EMBL" id="JAPHVQ010000009">
    <property type="protein sequence ID" value="MDE8035330.1"/>
    <property type="molecule type" value="Genomic_DNA"/>
</dbReference>
<reference evidence="1" key="1">
    <citation type="submission" date="2022-11" db="EMBL/GenBank/DDBJ databases">
        <authorList>
            <person name="Kamali M."/>
            <person name="Peak L."/>
            <person name="Go Y.Y."/>
            <person name="Balasuriya U.B.R."/>
            <person name="Carossino M."/>
        </authorList>
    </citation>
    <scope>NUCLEOTIDE SEQUENCE</scope>
    <source>
        <strain evidence="1">4524</strain>
    </source>
</reference>
<evidence type="ECO:0000313" key="1">
    <source>
        <dbReference type="EMBL" id="MDE8035330.1"/>
    </source>
</evidence>
<sequence length="281" mass="31289">MRKIIFLDVDGTLVDYQNRIPPSAIHAIRQARQNGHLIYLCTGRSRAEMQPQLWDIGIDGMIGGNGSYVEHQNQVIMHQCIEPEIAHQVVDWLQANALEFYLESNNGLFASRFFREVGTTAFRRYMATKSSDLTENDRIIKQMLDDMIWGGELYRDDLNKISFVLNSLADVDAAKAAFPQLKVGSWGGVGEIPLFGDLGVPNISKAHAIEILLNHLNADRHDTLAFGDAKIDIPMLEYCEIGVAMGNGGKEIKAMANYVTGDVEQDGLYQAFVHFGLIAES</sequence>
<dbReference type="SFLD" id="SFLDG01140">
    <property type="entry name" value="C2.B:_Phosphomannomutase_and_P"/>
    <property type="match status" value="1"/>
</dbReference>
<name>A0A9X4G6J7_ACTEU</name>
<dbReference type="PANTHER" id="PTHR10000:SF25">
    <property type="entry name" value="PHOSPHATASE YKRA-RELATED"/>
    <property type="match status" value="1"/>
</dbReference>
<accession>A0A9X4G6J7</accession>
<keyword evidence="1" id="KW-0378">Hydrolase</keyword>
<dbReference type="PANTHER" id="PTHR10000">
    <property type="entry name" value="PHOSPHOSERINE PHOSPHATASE"/>
    <property type="match status" value="1"/>
</dbReference>
<dbReference type="InterPro" id="IPR023214">
    <property type="entry name" value="HAD_sf"/>
</dbReference>
<dbReference type="RefSeq" id="WP_275218248.1">
    <property type="nucleotide sequence ID" value="NZ_JAPHVQ010000009.1"/>
</dbReference>
<dbReference type="Pfam" id="PF08282">
    <property type="entry name" value="Hydrolase_3"/>
    <property type="match status" value="1"/>
</dbReference>
<dbReference type="NCBIfam" id="TIGR00099">
    <property type="entry name" value="Cof-subfamily"/>
    <property type="match status" value="1"/>
</dbReference>
<dbReference type="GO" id="GO:0016791">
    <property type="term" value="F:phosphatase activity"/>
    <property type="evidence" value="ECO:0007669"/>
    <property type="project" value="TreeGrafter"/>
</dbReference>